<comment type="caution">
    <text evidence="1">The sequence shown here is derived from an EMBL/GenBank/DDBJ whole genome shotgun (WGS) entry which is preliminary data.</text>
</comment>
<gene>
    <name evidence="1" type="ORF">Q5H94_12900</name>
</gene>
<dbReference type="RefSeq" id="WP_304561679.1">
    <property type="nucleotide sequence ID" value="NZ_JAUQSZ010000008.1"/>
</dbReference>
<proteinExistence type="predicted"/>
<sequence>MPNKPYDEATKATAEQGEVMLDGPDGLAVSLTPEAASRSAHAIRTAADEATLQREARTKALAAGEHEGSGTD</sequence>
<organism evidence="1 2">
    <name type="scientific">Sphingomonas immobilis</name>
    <dbReference type="NCBI Taxonomy" id="3063997"/>
    <lineage>
        <taxon>Bacteria</taxon>
        <taxon>Pseudomonadati</taxon>
        <taxon>Pseudomonadota</taxon>
        <taxon>Alphaproteobacteria</taxon>
        <taxon>Sphingomonadales</taxon>
        <taxon>Sphingomonadaceae</taxon>
        <taxon>Sphingomonas</taxon>
    </lineage>
</organism>
<protein>
    <submittedName>
        <fullName evidence="1">Uncharacterized protein</fullName>
    </submittedName>
</protein>
<accession>A0ABT9A064</accession>
<dbReference type="EMBL" id="JAUQSZ010000008">
    <property type="protein sequence ID" value="MDO7843226.1"/>
    <property type="molecule type" value="Genomic_DNA"/>
</dbReference>
<evidence type="ECO:0000313" key="1">
    <source>
        <dbReference type="EMBL" id="MDO7843226.1"/>
    </source>
</evidence>
<name>A0ABT9A064_9SPHN</name>
<dbReference type="Proteomes" id="UP001176468">
    <property type="component" value="Unassembled WGS sequence"/>
</dbReference>
<keyword evidence="2" id="KW-1185">Reference proteome</keyword>
<reference evidence="1" key="1">
    <citation type="submission" date="2023-07" db="EMBL/GenBank/DDBJ databases">
        <authorList>
            <person name="Kim M.K."/>
        </authorList>
    </citation>
    <scope>NUCLEOTIDE SEQUENCE</scope>
    <source>
        <strain evidence="1">CA1-15</strain>
    </source>
</reference>
<evidence type="ECO:0000313" key="2">
    <source>
        <dbReference type="Proteomes" id="UP001176468"/>
    </source>
</evidence>